<gene>
    <name evidence="1" type="ORF">SAMN02745885_01850</name>
</gene>
<evidence type="ECO:0000313" key="2">
    <source>
        <dbReference type="Proteomes" id="UP000189933"/>
    </source>
</evidence>
<dbReference type="RefSeq" id="WP_078665885.1">
    <property type="nucleotide sequence ID" value="NZ_FUXM01000023.1"/>
</dbReference>
<proteinExistence type="predicted"/>
<organism evidence="1 2">
    <name type="scientific">Carboxydocella sporoproducens DSM 16521</name>
    <dbReference type="NCBI Taxonomy" id="1121270"/>
    <lineage>
        <taxon>Bacteria</taxon>
        <taxon>Bacillati</taxon>
        <taxon>Bacillota</taxon>
        <taxon>Clostridia</taxon>
        <taxon>Eubacteriales</taxon>
        <taxon>Clostridiales Family XVI. Incertae Sedis</taxon>
        <taxon>Carboxydocella</taxon>
    </lineage>
</organism>
<accession>A0A1T4QYW0</accession>
<reference evidence="2" key="1">
    <citation type="submission" date="2017-02" db="EMBL/GenBank/DDBJ databases">
        <authorList>
            <person name="Varghese N."/>
            <person name="Submissions S."/>
        </authorList>
    </citation>
    <scope>NUCLEOTIDE SEQUENCE [LARGE SCALE GENOMIC DNA]</scope>
    <source>
        <strain evidence="2">DSM 16521</strain>
    </source>
</reference>
<dbReference type="EMBL" id="FUXM01000023">
    <property type="protein sequence ID" value="SKA08777.1"/>
    <property type="molecule type" value="Genomic_DNA"/>
</dbReference>
<dbReference type="Proteomes" id="UP000189933">
    <property type="component" value="Unassembled WGS sequence"/>
</dbReference>
<sequence>MRIIAVMPDQQQASALIDSLHQIGLDRQDLIVSNIGEKPLPLPPEKAVQDVIWVQTETERLADLSSFAGSINGLEEEAGILIAVEIPKGEGDKVRALMKEAGAIRIIQD</sequence>
<evidence type="ECO:0000313" key="1">
    <source>
        <dbReference type="EMBL" id="SKA08777.1"/>
    </source>
</evidence>
<name>A0A1T4QYW0_9FIRM</name>
<dbReference type="AlphaFoldDB" id="A0A1T4QYW0"/>
<protein>
    <submittedName>
        <fullName evidence="1">Uncharacterized protein</fullName>
    </submittedName>
</protein>
<keyword evidence="2" id="KW-1185">Reference proteome</keyword>
<dbReference type="OrthoDB" id="1957466at2"/>